<evidence type="ECO:0000313" key="4">
    <source>
        <dbReference type="EMBL" id="KRX13799.1"/>
    </source>
</evidence>
<dbReference type="Gene3D" id="2.60.40.10">
    <property type="entry name" value="Immunoglobulins"/>
    <property type="match status" value="1"/>
</dbReference>
<gene>
    <name evidence="4" type="ORF">T07_6964</name>
</gene>
<organism evidence="4 5">
    <name type="scientific">Trichinella nelsoni</name>
    <dbReference type="NCBI Taxonomy" id="6336"/>
    <lineage>
        <taxon>Eukaryota</taxon>
        <taxon>Metazoa</taxon>
        <taxon>Ecdysozoa</taxon>
        <taxon>Nematoda</taxon>
        <taxon>Enoplea</taxon>
        <taxon>Dorylaimia</taxon>
        <taxon>Trichinellida</taxon>
        <taxon>Trichinellidae</taxon>
        <taxon>Trichinella</taxon>
    </lineage>
</organism>
<protein>
    <recommendedName>
        <fullName evidence="1">Major sperm protein</fullName>
    </recommendedName>
</protein>
<dbReference type="EMBL" id="JYDL01000183">
    <property type="protein sequence ID" value="KRX13799.1"/>
    <property type="molecule type" value="Genomic_DNA"/>
</dbReference>
<reference evidence="4 5" key="1">
    <citation type="submission" date="2015-01" db="EMBL/GenBank/DDBJ databases">
        <title>Evolution of Trichinella species and genotypes.</title>
        <authorList>
            <person name="Korhonen P.K."/>
            <person name="Edoardo P."/>
            <person name="Giuseppe L.R."/>
            <person name="Gasser R.B."/>
        </authorList>
    </citation>
    <scope>NUCLEOTIDE SEQUENCE [LARGE SCALE GENOMIC DNA]</scope>
    <source>
        <strain evidence="4">ISS37</strain>
    </source>
</reference>
<feature type="domain" description="MSP" evidence="3">
    <location>
        <begin position="1"/>
        <end position="131"/>
    </location>
</feature>
<dbReference type="InterPro" id="IPR013783">
    <property type="entry name" value="Ig-like_fold"/>
</dbReference>
<keyword evidence="1" id="KW-0206">Cytoskeleton</keyword>
<feature type="compositionally biased region" description="Acidic residues" evidence="2">
    <location>
        <begin position="188"/>
        <end position="203"/>
    </location>
</feature>
<dbReference type="InterPro" id="IPR008962">
    <property type="entry name" value="PapD-like_sf"/>
</dbReference>
<dbReference type="SUPFAM" id="SSF49354">
    <property type="entry name" value="PapD-like"/>
    <property type="match status" value="1"/>
</dbReference>
<dbReference type="InterPro" id="IPR000535">
    <property type="entry name" value="MSP_dom"/>
</dbReference>
<evidence type="ECO:0000259" key="3">
    <source>
        <dbReference type="PROSITE" id="PS50202"/>
    </source>
</evidence>
<dbReference type="PROSITE" id="PS50202">
    <property type="entry name" value="MSP"/>
    <property type="match status" value="1"/>
</dbReference>
<keyword evidence="1" id="KW-0963">Cytoplasm</keyword>
<feature type="compositionally biased region" description="Polar residues" evidence="2">
    <location>
        <begin position="174"/>
        <end position="187"/>
    </location>
</feature>
<keyword evidence="5" id="KW-1185">Reference proteome</keyword>
<evidence type="ECO:0000256" key="1">
    <source>
        <dbReference type="RuleBase" id="RU003425"/>
    </source>
</evidence>
<dbReference type="Proteomes" id="UP000054630">
    <property type="component" value="Unassembled WGS sequence"/>
</dbReference>
<feature type="compositionally biased region" description="Basic and acidic residues" evidence="2">
    <location>
        <begin position="204"/>
        <end position="215"/>
    </location>
</feature>
<feature type="compositionally biased region" description="Polar residues" evidence="2">
    <location>
        <begin position="150"/>
        <end position="160"/>
    </location>
</feature>
<proteinExistence type="predicted"/>
<dbReference type="AlphaFoldDB" id="A0A0V0RH60"/>
<evidence type="ECO:0000256" key="2">
    <source>
        <dbReference type="SAM" id="MobiDB-lite"/>
    </source>
</evidence>
<comment type="function">
    <text evidence="1">Central component in molecular interactions underlying sperm crawling. Forms an extensive filament system that extends from sperm villipoda, along the leading edge of the pseudopod.</text>
</comment>
<sequence length="215" mass="24644">MSIKEESNKALAKISLPLREVKVWLSCTQWRHFEFEITNPTDVTIGFHLKSTRPSAINVHPTYGFIEKHKSTVVKIHFPKVDEYNFTIRADRVTVLLAVKPDDLSFSEPSLLWDGESYLPDIYARRCIIVNYKIPFENETIKRIRKSVSKGKTATEQQIHGQKKQYRQDAETNAAAQAQLSKTVQSNDNEEESEEEGSTEDVTNDEKGEANQDKQ</sequence>
<feature type="region of interest" description="Disordered" evidence="2">
    <location>
        <begin position="148"/>
        <end position="215"/>
    </location>
</feature>
<dbReference type="Pfam" id="PF00635">
    <property type="entry name" value="Motile_Sperm"/>
    <property type="match status" value="1"/>
</dbReference>
<comment type="caution">
    <text evidence="4">The sequence shown here is derived from an EMBL/GenBank/DDBJ whole genome shotgun (WGS) entry which is preliminary data.</text>
</comment>
<name>A0A0V0RH60_9BILA</name>
<evidence type="ECO:0000313" key="5">
    <source>
        <dbReference type="Proteomes" id="UP000054630"/>
    </source>
</evidence>
<accession>A0A0V0RH60</accession>
<dbReference type="OrthoDB" id="5873870at2759"/>